<protein>
    <submittedName>
        <fullName evidence="1">Uncharacterized protein</fullName>
    </submittedName>
</protein>
<feature type="non-terminal residue" evidence="1">
    <location>
        <position position="82"/>
    </location>
</feature>
<dbReference type="OrthoDB" id="5027908at2759"/>
<name>A0A9P9K410_FUSSL</name>
<evidence type="ECO:0000313" key="1">
    <source>
        <dbReference type="EMBL" id="KAH7247228.1"/>
    </source>
</evidence>
<organism evidence="1 2">
    <name type="scientific">Fusarium solani</name>
    <name type="common">Filamentous fungus</name>
    <dbReference type="NCBI Taxonomy" id="169388"/>
    <lineage>
        <taxon>Eukaryota</taxon>
        <taxon>Fungi</taxon>
        <taxon>Dikarya</taxon>
        <taxon>Ascomycota</taxon>
        <taxon>Pezizomycotina</taxon>
        <taxon>Sordariomycetes</taxon>
        <taxon>Hypocreomycetidae</taxon>
        <taxon>Hypocreales</taxon>
        <taxon>Nectriaceae</taxon>
        <taxon>Fusarium</taxon>
        <taxon>Fusarium solani species complex</taxon>
    </lineage>
</organism>
<comment type="caution">
    <text evidence="1">The sequence shown here is derived from an EMBL/GenBank/DDBJ whole genome shotgun (WGS) entry which is preliminary data.</text>
</comment>
<dbReference type="EMBL" id="JAGTJS010000016">
    <property type="protein sequence ID" value="KAH7247228.1"/>
    <property type="molecule type" value="Genomic_DNA"/>
</dbReference>
<dbReference type="Proteomes" id="UP000736672">
    <property type="component" value="Unassembled WGS sequence"/>
</dbReference>
<dbReference type="AlphaFoldDB" id="A0A9P9K410"/>
<gene>
    <name evidence="1" type="ORF">B0J15DRAFT_401974</name>
</gene>
<proteinExistence type="predicted"/>
<accession>A0A9P9K410</accession>
<reference evidence="1" key="1">
    <citation type="journal article" date="2021" name="Nat. Commun.">
        <title>Genetic determinants of endophytism in the Arabidopsis root mycobiome.</title>
        <authorList>
            <person name="Mesny F."/>
            <person name="Miyauchi S."/>
            <person name="Thiergart T."/>
            <person name="Pickel B."/>
            <person name="Atanasova L."/>
            <person name="Karlsson M."/>
            <person name="Huettel B."/>
            <person name="Barry K.W."/>
            <person name="Haridas S."/>
            <person name="Chen C."/>
            <person name="Bauer D."/>
            <person name="Andreopoulos W."/>
            <person name="Pangilinan J."/>
            <person name="LaButti K."/>
            <person name="Riley R."/>
            <person name="Lipzen A."/>
            <person name="Clum A."/>
            <person name="Drula E."/>
            <person name="Henrissat B."/>
            <person name="Kohler A."/>
            <person name="Grigoriev I.V."/>
            <person name="Martin F.M."/>
            <person name="Hacquard S."/>
        </authorList>
    </citation>
    <scope>NUCLEOTIDE SEQUENCE</scope>
    <source>
        <strain evidence="1">FSSC 5 MPI-SDFR-AT-0091</strain>
    </source>
</reference>
<keyword evidence="2" id="KW-1185">Reference proteome</keyword>
<evidence type="ECO:0000313" key="2">
    <source>
        <dbReference type="Proteomes" id="UP000736672"/>
    </source>
</evidence>
<sequence length="82" mass="9682">MALRKIEKEGKPRWYDNLERALFADRTAAKAPHGHSPFYLIHGWEPAYPLEVEIPTWRLINWDEVSTAEDLILARVRVLERK</sequence>